<dbReference type="OrthoDB" id="9800372at2"/>
<keyword evidence="8 11" id="KW-1133">Transmembrane helix</keyword>
<dbReference type="EC" id="2.7.13.3" evidence="3"/>
<dbReference type="SUPFAM" id="SSF47384">
    <property type="entry name" value="Homodimeric domain of signal transducing histidine kinase"/>
    <property type="match status" value="1"/>
</dbReference>
<keyword evidence="10 11" id="KW-0472">Membrane</keyword>
<dbReference type="SMART" id="SM00388">
    <property type="entry name" value="HisKA"/>
    <property type="match status" value="1"/>
</dbReference>
<dbReference type="GO" id="GO:0005886">
    <property type="term" value="C:plasma membrane"/>
    <property type="evidence" value="ECO:0007669"/>
    <property type="project" value="TreeGrafter"/>
</dbReference>
<evidence type="ECO:0000256" key="2">
    <source>
        <dbReference type="ARBA" id="ARBA00004370"/>
    </source>
</evidence>
<dbReference type="Pfam" id="PF00672">
    <property type="entry name" value="HAMP"/>
    <property type="match status" value="1"/>
</dbReference>
<dbReference type="CDD" id="cd00075">
    <property type="entry name" value="HATPase"/>
    <property type="match status" value="1"/>
</dbReference>
<name>A0A0W0GH91_9CHLR</name>
<dbReference type="PROSITE" id="PS50109">
    <property type="entry name" value="HIS_KIN"/>
    <property type="match status" value="1"/>
</dbReference>
<dbReference type="PROSITE" id="PS50885">
    <property type="entry name" value="HAMP"/>
    <property type="match status" value="1"/>
</dbReference>
<feature type="transmembrane region" description="Helical" evidence="11">
    <location>
        <begin position="7"/>
        <end position="30"/>
    </location>
</feature>
<evidence type="ECO:0000259" key="12">
    <source>
        <dbReference type="PROSITE" id="PS50109"/>
    </source>
</evidence>
<feature type="domain" description="Histidine kinase" evidence="12">
    <location>
        <begin position="249"/>
        <end position="461"/>
    </location>
</feature>
<dbReference type="InterPro" id="IPR004358">
    <property type="entry name" value="Sig_transdc_His_kin-like_C"/>
</dbReference>
<dbReference type="InterPro" id="IPR036890">
    <property type="entry name" value="HATPase_C_sf"/>
</dbReference>
<proteinExistence type="predicted"/>
<sequence>MSLRLKLFLTYSLVVIVTLFIAALGSAVLVRQYADRLAMERLDDAARPISVQVAALIRGNVTLAELVENMQAQADASGMHILWSDADGNLLRQLVPQGEPALQFPEGSLPHGVPQGTTGAIVDDAGADYFYSAYPLARAPAGIARAQTLILAVPRPEAAAALAGVFRPFAWAGVIALAASIVLAYWLSRSVYKPLGEVSAAADKIARGEYSYRINSKDTGDVGKLAQSFDRMAAEVEASQLKLRHFVADVSHELKSPLTAVQGFSQALLDGTAADRETRDKAARIINDEAKRLRRQVDELLDLSRLQSGQFKMELIRLDLYDVMRHSTDLFGPPAADKSVRIELDAEPGLWVKGDADRLEQVFNNLLDNAVKNSPPFTGIKIAARAEGRNVIASVLDQGPGIHPDALPRVFDRFYQVSGVRTGVGLGLAITREIVLTHGGGIEARSAPGSGAEFVVSLPSM</sequence>
<evidence type="ECO:0000256" key="1">
    <source>
        <dbReference type="ARBA" id="ARBA00000085"/>
    </source>
</evidence>
<dbReference type="CDD" id="cd06225">
    <property type="entry name" value="HAMP"/>
    <property type="match status" value="1"/>
</dbReference>
<dbReference type="InterPro" id="IPR005467">
    <property type="entry name" value="His_kinase_dom"/>
</dbReference>
<evidence type="ECO:0000256" key="9">
    <source>
        <dbReference type="ARBA" id="ARBA00023012"/>
    </source>
</evidence>
<dbReference type="InterPro" id="IPR003660">
    <property type="entry name" value="HAMP_dom"/>
</dbReference>
<gene>
    <name evidence="14" type="ORF">DEALK_07690</name>
</gene>
<dbReference type="Gene3D" id="6.10.340.10">
    <property type="match status" value="1"/>
</dbReference>
<dbReference type="CDD" id="cd00082">
    <property type="entry name" value="HisKA"/>
    <property type="match status" value="1"/>
</dbReference>
<dbReference type="Pfam" id="PF02518">
    <property type="entry name" value="HATPase_c"/>
    <property type="match status" value="1"/>
</dbReference>
<comment type="caution">
    <text evidence="14">The sequence shown here is derived from an EMBL/GenBank/DDBJ whole genome shotgun (WGS) entry which is preliminary data.</text>
</comment>
<dbReference type="InterPro" id="IPR036097">
    <property type="entry name" value="HisK_dim/P_sf"/>
</dbReference>
<evidence type="ECO:0000256" key="10">
    <source>
        <dbReference type="ARBA" id="ARBA00023136"/>
    </source>
</evidence>
<reference evidence="14 15" key="1">
    <citation type="submission" date="2015-06" db="EMBL/GenBank/DDBJ databases">
        <title>Genome sequence of the organohalide-respiring Dehalogenimonas alkenigignens type strain (IP3-3T).</title>
        <authorList>
            <person name="Key T.A."/>
            <person name="Richmond D.P."/>
            <person name="Bowman K.S."/>
            <person name="Cho Y.-J."/>
            <person name="Chun J."/>
            <person name="da Costa M.S."/>
            <person name="Rainey F.A."/>
            <person name="Moe W.M."/>
        </authorList>
    </citation>
    <scope>NUCLEOTIDE SEQUENCE [LARGE SCALE GENOMIC DNA]</scope>
    <source>
        <strain evidence="14 15">IP3-3</strain>
    </source>
</reference>
<evidence type="ECO:0000256" key="7">
    <source>
        <dbReference type="ARBA" id="ARBA00022777"/>
    </source>
</evidence>
<keyword evidence="15" id="KW-1185">Reference proteome</keyword>
<dbReference type="AlphaFoldDB" id="A0A0W0GH91"/>
<keyword evidence="5 14" id="KW-0808">Transferase</keyword>
<dbReference type="GO" id="GO:0000155">
    <property type="term" value="F:phosphorelay sensor kinase activity"/>
    <property type="evidence" value="ECO:0007669"/>
    <property type="project" value="InterPro"/>
</dbReference>
<protein>
    <recommendedName>
        <fullName evidence="3">histidine kinase</fullName>
        <ecNumber evidence="3">2.7.13.3</ecNumber>
    </recommendedName>
</protein>
<evidence type="ECO:0000256" key="5">
    <source>
        <dbReference type="ARBA" id="ARBA00022679"/>
    </source>
</evidence>
<dbReference type="PANTHER" id="PTHR45436">
    <property type="entry name" value="SENSOR HISTIDINE KINASE YKOH"/>
    <property type="match status" value="1"/>
</dbReference>
<dbReference type="InterPro" id="IPR050428">
    <property type="entry name" value="TCS_sensor_his_kinase"/>
</dbReference>
<keyword evidence="4" id="KW-0597">Phosphoprotein</keyword>
<comment type="subcellular location">
    <subcellularLocation>
        <location evidence="2">Membrane</location>
    </subcellularLocation>
</comment>
<comment type="catalytic activity">
    <reaction evidence="1">
        <text>ATP + protein L-histidine = ADP + protein N-phospho-L-histidine.</text>
        <dbReference type="EC" id="2.7.13.3"/>
    </reaction>
</comment>
<accession>A0A0W0GH91</accession>
<evidence type="ECO:0000313" key="15">
    <source>
        <dbReference type="Proteomes" id="UP000053947"/>
    </source>
</evidence>
<dbReference type="InterPro" id="IPR003594">
    <property type="entry name" value="HATPase_dom"/>
</dbReference>
<dbReference type="SMART" id="SM00387">
    <property type="entry name" value="HATPase_c"/>
    <property type="match status" value="1"/>
</dbReference>
<dbReference type="EMBL" id="LFDV01000002">
    <property type="protein sequence ID" value="KTB47924.1"/>
    <property type="molecule type" value="Genomic_DNA"/>
</dbReference>
<dbReference type="Gene3D" id="1.10.287.130">
    <property type="match status" value="1"/>
</dbReference>
<dbReference type="SMART" id="SM00304">
    <property type="entry name" value="HAMP"/>
    <property type="match status" value="1"/>
</dbReference>
<evidence type="ECO:0000313" key="14">
    <source>
        <dbReference type="EMBL" id="KTB47924.1"/>
    </source>
</evidence>
<organism evidence="14 15">
    <name type="scientific">Dehalogenimonas alkenigignens</name>
    <dbReference type="NCBI Taxonomy" id="1217799"/>
    <lineage>
        <taxon>Bacteria</taxon>
        <taxon>Bacillati</taxon>
        <taxon>Chloroflexota</taxon>
        <taxon>Dehalococcoidia</taxon>
        <taxon>Dehalococcoidales</taxon>
        <taxon>Dehalococcoidaceae</taxon>
        <taxon>Dehalogenimonas</taxon>
    </lineage>
</organism>
<dbReference type="FunFam" id="3.30.565.10:FF:000006">
    <property type="entry name" value="Sensor histidine kinase WalK"/>
    <property type="match status" value="1"/>
</dbReference>
<dbReference type="Gene3D" id="3.30.565.10">
    <property type="entry name" value="Histidine kinase-like ATPase, C-terminal domain"/>
    <property type="match status" value="1"/>
</dbReference>
<dbReference type="Proteomes" id="UP000053947">
    <property type="component" value="Unassembled WGS sequence"/>
</dbReference>
<keyword evidence="6 11" id="KW-0812">Transmembrane</keyword>
<evidence type="ECO:0000256" key="4">
    <source>
        <dbReference type="ARBA" id="ARBA00022553"/>
    </source>
</evidence>
<dbReference type="PANTHER" id="PTHR45436:SF5">
    <property type="entry name" value="SENSOR HISTIDINE KINASE TRCS"/>
    <property type="match status" value="1"/>
</dbReference>
<dbReference type="FunFam" id="1.10.287.130:FF:000001">
    <property type="entry name" value="Two-component sensor histidine kinase"/>
    <property type="match status" value="1"/>
</dbReference>
<evidence type="ECO:0000256" key="6">
    <source>
        <dbReference type="ARBA" id="ARBA00022692"/>
    </source>
</evidence>
<keyword evidence="7 14" id="KW-0418">Kinase</keyword>
<dbReference type="SUPFAM" id="SSF55874">
    <property type="entry name" value="ATPase domain of HSP90 chaperone/DNA topoisomerase II/histidine kinase"/>
    <property type="match status" value="1"/>
</dbReference>
<feature type="domain" description="HAMP" evidence="13">
    <location>
        <begin position="189"/>
        <end position="241"/>
    </location>
</feature>
<evidence type="ECO:0000256" key="8">
    <source>
        <dbReference type="ARBA" id="ARBA00022989"/>
    </source>
</evidence>
<dbReference type="PRINTS" id="PR00344">
    <property type="entry name" value="BCTRLSENSOR"/>
</dbReference>
<dbReference type="InterPro" id="IPR003661">
    <property type="entry name" value="HisK_dim/P_dom"/>
</dbReference>
<evidence type="ECO:0000259" key="13">
    <source>
        <dbReference type="PROSITE" id="PS50885"/>
    </source>
</evidence>
<keyword evidence="9" id="KW-0902">Two-component regulatory system</keyword>
<evidence type="ECO:0000256" key="11">
    <source>
        <dbReference type="SAM" id="Phobius"/>
    </source>
</evidence>
<dbReference type="SUPFAM" id="SSF158472">
    <property type="entry name" value="HAMP domain-like"/>
    <property type="match status" value="1"/>
</dbReference>
<evidence type="ECO:0000256" key="3">
    <source>
        <dbReference type="ARBA" id="ARBA00012438"/>
    </source>
</evidence>
<dbReference type="STRING" id="1217799.DEALK_07690"/>
<dbReference type="Pfam" id="PF00512">
    <property type="entry name" value="HisKA"/>
    <property type="match status" value="1"/>
</dbReference>
<dbReference type="RefSeq" id="WP_058438848.1">
    <property type="nucleotide sequence ID" value="NZ_KQ758903.1"/>
</dbReference>